<protein>
    <submittedName>
        <fullName evidence="1">Uncharacterized protein</fullName>
    </submittedName>
</protein>
<reference evidence="1 2" key="1">
    <citation type="journal article" date="2020" name="IScience">
        <title>Genome Sequencing of the Endangered Kingdonia uniflora (Circaeasteraceae, Ranunculales) Reveals Potential Mechanisms of Evolutionary Specialization.</title>
        <authorList>
            <person name="Sun Y."/>
            <person name="Deng T."/>
            <person name="Zhang A."/>
            <person name="Moore M.J."/>
            <person name="Landis J.B."/>
            <person name="Lin N."/>
            <person name="Zhang H."/>
            <person name="Zhang X."/>
            <person name="Huang J."/>
            <person name="Zhang X."/>
            <person name="Sun H."/>
            <person name="Wang H."/>
        </authorList>
    </citation>
    <scope>NUCLEOTIDE SEQUENCE [LARGE SCALE GENOMIC DNA]</scope>
    <source>
        <strain evidence="1">TB1705</strain>
        <tissue evidence="1">Leaf</tissue>
    </source>
</reference>
<dbReference type="OrthoDB" id="1751583at2759"/>
<dbReference type="AlphaFoldDB" id="A0A7J7LDY2"/>
<keyword evidence="2" id="KW-1185">Reference proteome</keyword>
<dbReference type="Proteomes" id="UP000541444">
    <property type="component" value="Unassembled WGS sequence"/>
</dbReference>
<dbReference type="EMBL" id="JACGCM010002352">
    <property type="protein sequence ID" value="KAF6140759.1"/>
    <property type="molecule type" value="Genomic_DNA"/>
</dbReference>
<organism evidence="1 2">
    <name type="scientific">Kingdonia uniflora</name>
    <dbReference type="NCBI Taxonomy" id="39325"/>
    <lineage>
        <taxon>Eukaryota</taxon>
        <taxon>Viridiplantae</taxon>
        <taxon>Streptophyta</taxon>
        <taxon>Embryophyta</taxon>
        <taxon>Tracheophyta</taxon>
        <taxon>Spermatophyta</taxon>
        <taxon>Magnoliopsida</taxon>
        <taxon>Ranunculales</taxon>
        <taxon>Circaeasteraceae</taxon>
        <taxon>Kingdonia</taxon>
    </lineage>
</organism>
<evidence type="ECO:0000313" key="2">
    <source>
        <dbReference type="Proteomes" id="UP000541444"/>
    </source>
</evidence>
<accession>A0A7J7LDY2</accession>
<name>A0A7J7LDY2_9MAGN</name>
<evidence type="ECO:0000313" key="1">
    <source>
        <dbReference type="EMBL" id="KAF6140759.1"/>
    </source>
</evidence>
<proteinExistence type="predicted"/>
<gene>
    <name evidence="1" type="ORF">GIB67_035186</name>
</gene>
<feature type="non-terminal residue" evidence="1">
    <location>
        <position position="1"/>
    </location>
</feature>
<sequence>YTYPNTGERYCLRLLLNIVKGPKSYEEIRTLDGVIYLNFKFTCSTFRLLDDNNEWHEALEEAGHW</sequence>
<comment type="caution">
    <text evidence="1">The sequence shown here is derived from an EMBL/GenBank/DDBJ whole genome shotgun (WGS) entry which is preliminary data.</text>
</comment>